<evidence type="ECO:0000256" key="3">
    <source>
        <dbReference type="ARBA" id="ARBA00022763"/>
    </source>
</evidence>
<dbReference type="GO" id="GO:0003684">
    <property type="term" value="F:damaged DNA binding"/>
    <property type="evidence" value="ECO:0007669"/>
    <property type="project" value="InterPro"/>
</dbReference>
<feature type="region of interest" description="Disordered" evidence="6">
    <location>
        <begin position="1"/>
        <end position="121"/>
    </location>
</feature>
<reference evidence="10" key="1">
    <citation type="submission" date="2018-10" db="EMBL/GenBank/DDBJ databases">
        <title>Transcriptome assembly of Aceria tosichella (Wheat curl mite) Type 2.</title>
        <authorList>
            <person name="Scully E.D."/>
            <person name="Geib S.M."/>
            <person name="Palmer N.A."/>
            <person name="Gupta A.K."/>
            <person name="Sarath G."/>
            <person name="Tatineni S."/>
        </authorList>
    </citation>
    <scope>NUCLEOTIDE SEQUENCE</scope>
    <source>
        <strain evidence="10">LincolnNE</strain>
    </source>
</reference>
<dbReference type="InterPro" id="IPR018326">
    <property type="entry name" value="Rad4_beta-hairpin_dom1"/>
</dbReference>
<evidence type="ECO:0000256" key="1">
    <source>
        <dbReference type="ARBA" id="ARBA00004123"/>
    </source>
</evidence>
<dbReference type="PANTHER" id="PTHR12135">
    <property type="entry name" value="DNA REPAIR PROTEIN XP-C / RAD4"/>
    <property type="match status" value="1"/>
</dbReference>
<dbReference type="InterPro" id="IPR018325">
    <property type="entry name" value="Rad4/PNGase_transGLS-fold"/>
</dbReference>
<proteinExistence type="inferred from homology"/>
<name>A0A6G1S737_9ACAR</name>
<dbReference type="SMART" id="SM01031">
    <property type="entry name" value="BHD_2"/>
    <property type="match status" value="1"/>
</dbReference>
<feature type="compositionally biased region" description="Acidic residues" evidence="6">
    <location>
        <begin position="12"/>
        <end position="26"/>
    </location>
</feature>
<dbReference type="PANTHER" id="PTHR12135:SF0">
    <property type="entry name" value="DNA REPAIR PROTEIN COMPLEMENTING XP-C CELLS"/>
    <property type="match status" value="1"/>
</dbReference>
<dbReference type="Pfam" id="PF10403">
    <property type="entry name" value="BHD_1"/>
    <property type="match status" value="1"/>
</dbReference>
<dbReference type="EMBL" id="GGYP01001545">
    <property type="protein sequence ID" value="MDE46316.1"/>
    <property type="molecule type" value="Transcribed_RNA"/>
</dbReference>
<dbReference type="SUPFAM" id="SSF54001">
    <property type="entry name" value="Cysteine proteinases"/>
    <property type="match status" value="1"/>
</dbReference>
<dbReference type="InterPro" id="IPR018327">
    <property type="entry name" value="BHD_2"/>
</dbReference>
<dbReference type="Pfam" id="PF10404">
    <property type="entry name" value="BHD_2"/>
    <property type="match status" value="1"/>
</dbReference>
<accession>A0A6G1S737</accession>
<evidence type="ECO:0000259" key="9">
    <source>
        <dbReference type="SMART" id="SM01032"/>
    </source>
</evidence>
<dbReference type="GO" id="GO:0071942">
    <property type="term" value="C:XPC complex"/>
    <property type="evidence" value="ECO:0007669"/>
    <property type="project" value="TreeGrafter"/>
</dbReference>
<dbReference type="FunFam" id="3.30.70.2460:FF:000001">
    <property type="entry name" value="DNA repair protein Rad4 family"/>
    <property type="match status" value="1"/>
</dbReference>
<keyword evidence="5" id="KW-0539">Nucleus</keyword>
<dbReference type="Pfam" id="PF03835">
    <property type="entry name" value="Rad4"/>
    <property type="match status" value="1"/>
</dbReference>
<evidence type="ECO:0000259" key="7">
    <source>
        <dbReference type="SMART" id="SM01030"/>
    </source>
</evidence>
<protein>
    <submittedName>
        <fullName evidence="10">DNA repair protein complementing XP-C cells</fullName>
    </submittedName>
</protein>
<organism evidence="10">
    <name type="scientific">Aceria tosichella</name>
    <name type="common">wheat curl mite</name>
    <dbReference type="NCBI Taxonomy" id="561515"/>
    <lineage>
        <taxon>Eukaryota</taxon>
        <taxon>Metazoa</taxon>
        <taxon>Ecdysozoa</taxon>
        <taxon>Arthropoda</taxon>
        <taxon>Chelicerata</taxon>
        <taxon>Arachnida</taxon>
        <taxon>Acari</taxon>
        <taxon>Acariformes</taxon>
        <taxon>Trombidiformes</taxon>
        <taxon>Prostigmata</taxon>
        <taxon>Eupodina</taxon>
        <taxon>Eriophyoidea</taxon>
        <taxon>Eriophyidae</taxon>
        <taxon>Eriophyinae</taxon>
        <taxon>Aceriini</taxon>
        <taxon>Aceria</taxon>
    </lineage>
</organism>
<dbReference type="Pfam" id="PF10405">
    <property type="entry name" value="BHD_3"/>
    <property type="match status" value="1"/>
</dbReference>
<keyword evidence="3" id="KW-0227">DNA damage</keyword>
<dbReference type="GO" id="GO:0000111">
    <property type="term" value="C:nucleotide-excision repair factor 2 complex"/>
    <property type="evidence" value="ECO:0007669"/>
    <property type="project" value="TreeGrafter"/>
</dbReference>
<dbReference type="Gene3D" id="3.30.70.2460">
    <property type="entry name" value="Rad4, beta-hairpin domain BHD3"/>
    <property type="match status" value="1"/>
</dbReference>
<dbReference type="InterPro" id="IPR038765">
    <property type="entry name" value="Papain-like_cys_pep_sf"/>
</dbReference>
<gene>
    <name evidence="10" type="primary">mus210</name>
    <name evidence="10" type="ORF">g.5316</name>
</gene>
<evidence type="ECO:0000256" key="4">
    <source>
        <dbReference type="ARBA" id="ARBA00023204"/>
    </source>
</evidence>
<feature type="compositionally biased region" description="Basic residues" evidence="6">
    <location>
        <begin position="84"/>
        <end position="97"/>
    </location>
</feature>
<dbReference type="InterPro" id="IPR004583">
    <property type="entry name" value="DNA_repair_Rad4"/>
</dbReference>
<evidence type="ECO:0000256" key="5">
    <source>
        <dbReference type="ARBA" id="ARBA00023242"/>
    </source>
</evidence>
<dbReference type="Gene3D" id="2.20.20.110">
    <property type="entry name" value="Rad4, beta-hairpin domain BHD1"/>
    <property type="match status" value="1"/>
</dbReference>
<dbReference type="SMART" id="SM01032">
    <property type="entry name" value="BHD_3"/>
    <property type="match status" value="1"/>
</dbReference>
<evidence type="ECO:0000313" key="10">
    <source>
        <dbReference type="EMBL" id="MDE46316.1"/>
    </source>
</evidence>
<comment type="subcellular location">
    <subcellularLocation>
        <location evidence="1">Nucleus</location>
    </subcellularLocation>
</comment>
<dbReference type="GO" id="GO:0006289">
    <property type="term" value="P:nucleotide-excision repair"/>
    <property type="evidence" value="ECO:0007669"/>
    <property type="project" value="InterPro"/>
</dbReference>
<dbReference type="GO" id="GO:0003697">
    <property type="term" value="F:single-stranded DNA binding"/>
    <property type="evidence" value="ECO:0007669"/>
    <property type="project" value="TreeGrafter"/>
</dbReference>
<evidence type="ECO:0000256" key="2">
    <source>
        <dbReference type="ARBA" id="ARBA00009525"/>
    </source>
</evidence>
<feature type="compositionally biased region" description="Acidic residues" evidence="6">
    <location>
        <begin position="102"/>
        <end position="116"/>
    </location>
</feature>
<feature type="compositionally biased region" description="Basic and acidic residues" evidence="6">
    <location>
        <begin position="48"/>
        <end position="59"/>
    </location>
</feature>
<keyword evidence="4" id="KW-0234">DNA repair</keyword>
<comment type="similarity">
    <text evidence="2">Belongs to the XPC family.</text>
</comment>
<evidence type="ECO:0000256" key="6">
    <source>
        <dbReference type="SAM" id="MobiDB-lite"/>
    </source>
</evidence>
<feature type="domain" description="Rad4 beta-hairpin" evidence="9">
    <location>
        <begin position="524"/>
        <end position="601"/>
    </location>
</feature>
<dbReference type="AlphaFoldDB" id="A0A6G1S737"/>
<dbReference type="GO" id="GO:0005737">
    <property type="term" value="C:cytoplasm"/>
    <property type="evidence" value="ECO:0007669"/>
    <property type="project" value="TreeGrafter"/>
</dbReference>
<feature type="domain" description="Rad4 beta-hairpin" evidence="7">
    <location>
        <begin position="407"/>
        <end position="459"/>
    </location>
</feature>
<dbReference type="InterPro" id="IPR036985">
    <property type="entry name" value="Transglutaminase-like_sf"/>
</dbReference>
<feature type="compositionally biased region" description="Acidic residues" evidence="6">
    <location>
        <begin position="34"/>
        <end position="47"/>
    </location>
</feature>
<dbReference type="InterPro" id="IPR018328">
    <property type="entry name" value="Rad4_beta-hairpin_dom3"/>
</dbReference>
<dbReference type="GO" id="GO:0006298">
    <property type="term" value="P:mismatch repair"/>
    <property type="evidence" value="ECO:0007669"/>
    <property type="project" value="TreeGrafter"/>
</dbReference>
<feature type="domain" description="Rad4 beta-hairpin" evidence="8">
    <location>
        <begin position="461"/>
        <end position="517"/>
    </location>
</feature>
<dbReference type="Gene3D" id="3.90.260.10">
    <property type="entry name" value="Transglutaminase-like"/>
    <property type="match status" value="1"/>
</dbReference>
<dbReference type="InterPro" id="IPR042488">
    <property type="entry name" value="Rad4_BHD3_sf"/>
</dbReference>
<dbReference type="SMART" id="SM01030">
    <property type="entry name" value="BHD_1"/>
    <property type="match status" value="1"/>
</dbReference>
<sequence length="644" mass="74470">MVRIQIPMTTPIDEDEDAAGTGDEDGVGIMSDITESDVDDDIADPDWEEVKGEQDKDDAFSFAPGKMPNIPQNGITIEFDKPKRPSRRSRASKKKDKKNGDLDEDDEDEESDDGEDMVSTKKRKRLDMNEIVRRSINRVKITEQLMKHKLSLLLYLARGLRLVKIINCNIVKGLSMSVMDNNFKIPRSRKRKEREFIELFMEKFNELIAICDDDDKRSKHMQQPFMLNLLDCYASLETTSLIELVVMFIACLKAMKPDIPVRIVNVLRPISLRANIIPKPAEGEPMKEVIVEPQVSEEIVEKLDYWVEVYLADEKKWCCVDLCNAKLDEPAVLTELSRPFRYLVTYDVDRYCVKAAEKNYCENWYTPGFRKGRCEDKWWDNVMEALGPSKHGDKDVADESKTEEILTNQDMPTSDSAFKNHPIYVLEKHLLKFQGIYPPEVVPLGFFKDQPVYPRDCVHTLRSRETWLRQARTVKLNETAYKVVKARPKRDKYTGDLIKDLPLEIFGEWQTEPYDPPTAENGKVPRNCYGNVDMYQPCMLPKGCVWLKLQGLQRVANKLKIDCAAAVTGFDNHCGRGYGSHPVTEGFIVCEEYADTLQAAWEEEQVNIAKRELDKQQKRVWDNWRRLLKAAMIRERLRVKYKNS</sequence>
<evidence type="ECO:0000259" key="8">
    <source>
        <dbReference type="SMART" id="SM01031"/>
    </source>
</evidence>